<feature type="domain" description="Aminotransferase class I/classII large" evidence="6">
    <location>
        <begin position="20"/>
        <end position="333"/>
    </location>
</feature>
<dbReference type="Pfam" id="PF00155">
    <property type="entry name" value="Aminotran_1_2"/>
    <property type="match status" value="1"/>
</dbReference>
<evidence type="ECO:0000259" key="6">
    <source>
        <dbReference type="Pfam" id="PF00155"/>
    </source>
</evidence>
<dbReference type="InterPro" id="IPR015422">
    <property type="entry name" value="PyrdxlP-dep_Trfase_small"/>
</dbReference>
<dbReference type="CDD" id="cd00609">
    <property type="entry name" value="AAT_like"/>
    <property type="match status" value="1"/>
</dbReference>
<comment type="caution">
    <text evidence="7">The sequence shown here is derived from an EMBL/GenBank/DDBJ whole genome shotgun (WGS) entry which is preliminary data.</text>
</comment>
<dbReference type="OrthoDB" id="9809616at2"/>
<evidence type="ECO:0000256" key="4">
    <source>
        <dbReference type="ARBA" id="ARBA00022898"/>
    </source>
</evidence>
<evidence type="ECO:0000313" key="7">
    <source>
        <dbReference type="EMBL" id="RNE48230.1"/>
    </source>
</evidence>
<evidence type="ECO:0000256" key="1">
    <source>
        <dbReference type="ARBA" id="ARBA00001933"/>
    </source>
</evidence>
<dbReference type="Gene3D" id="3.40.640.10">
    <property type="entry name" value="Type I PLP-dependent aspartate aminotransferase-like (Major domain)"/>
    <property type="match status" value="1"/>
</dbReference>
<dbReference type="Gene3D" id="3.90.1150.10">
    <property type="entry name" value="Aspartate Aminotransferase, domain 1"/>
    <property type="match status" value="1"/>
</dbReference>
<evidence type="ECO:0000313" key="8">
    <source>
        <dbReference type="Proteomes" id="UP000266975"/>
    </source>
</evidence>
<dbReference type="InterPro" id="IPR015421">
    <property type="entry name" value="PyrdxlP-dep_Trfase_major"/>
</dbReference>
<keyword evidence="3 7" id="KW-0808">Transferase</keyword>
<dbReference type="AlphaFoldDB" id="A0A3M8K551"/>
<dbReference type="PANTHER" id="PTHR43643">
    <property type="entry name" value="HISTIDINOL-PHOSPHATE AMINOTRANSFERASE 2"/>
    <property type="match status" value="1"/>
</dbReference>
<comment type="similarity">
    <text evidence="5">Belongs to the class-II pyridoxal-phosphate-dependent aminotransferase family.</text>
</comment>
<dbReference type="RefSeq" id="WP_123048858.1">
    <property type="nucleotide sequence ID" value="NZ_PTJO01000006.1"/>
</dbReference>
<dbReference type="Proteomes" id="UP000266975">
    <property type="component" value="Unassembled WGS sequence"/>
</dbReference>
<dbReference type="PROSITE" id="PS00599">
    <property type="entry name" value="AA_TRANSFER_CLASS_2"/>
    <property type="match status" value="1"/>
</dbReference>
<dbReference type="GO" id="GO:0030170">
    <property type="term" value="F:pyridoxal phosphate binding"/>
    <property type="evidence" value="ECO:0007669"/>
    <property type="project" value="InterPro"/>
</dbReference>
<keyword evidence="8" id="KW-1185">Reference proteome</keyword>
<name>A0A3M8K551_9CORY</name>
<evidence type="ECO:0000256" key="5">
    <source>
        <dbReference type="RuleBase" id="RU003693"/>
    </source>
</evidence>
<evidence type="ECO:0000256" key="2">
    <source>
        <dbReference type="ARBA" id="ARBA00022576"/>
    </source>
</evidence>
<dbReference type="SUPFAM" id="SSF53383">
    <property type="entry name" value="PLP-dependent transferases"/>
    <property type="match status" value="1"/>
</dbReference>
<keyword evidence="4 5" id="KW-0663">Pyridoxal phosphate</keyword>
<dbReference type="EMBL" id="PTJO01000006">
    <property type="protein sequence ID" value="RNE48230.1"/>
    <property type="molecule type" value="Genomic_DNA"/>
</dbReference>
<sequence length="340" mass="36103">MIRPDLADLPAYIPGTNRPDALKLSSNEVATAPLDTAVAAMSAAASGANRYPDMGASVLRETLAEHLSLTIDQVAVGCGSSALCQQLVQVTTTSDDEVIFPWRSFEAYPIFTKVVGATAVPIPLTETGHHDLAAMAAAITDRTSLIFVCNPNNPSGMTITRDEFAAFMTQVPERVVVALDEAYFEYNRAADTAVATEEIARHPNVIGLRTFSKAYGLAGVRVGYAFGAPELITAINKVAIPFALSSVAQAGAIASLNSATELLARTEETVLQRDRVADAIGTSHSQANFIWLPGVDSTEIARRLAEQGVLVRAFPEGVRITITTTEQADELLAAWDKAGL</sequence>
<evidence type="ECO:0000256" key="3">
    <source>
        <dbReference type="ARBA" id="ARBA00022679"/>
    </source>
</evidence>
<dbReference type="NCBIfam" id="NF002878">
    <property type="entry name" value="PRK03321.1"/>
    <property type="match status" value="1"/>
</dbReference>
<accession>A0A3M8K551</accession>
<dbReference type="InterPro" id="IPR001917">
    <property type="entry name" value="Aminotrans_II_pyridoxalP_BS"/>
</dbReference>
<dbReference type="InterPro" id="IPR024892">
    <property type="entry name" value="ArAT"/>
</dbReference>
<reference evidence="7 8" key="1">
    <citation type="submission" date="2018-02" db="EMBL/GenBank/DDBJ databases">
        <title>Corynebacterium alimpuense sp. nov., a marine obligate actinomycete isolated from sediments of Valparaiso bay, Chile.</title>
        <authorList>
            <person name="Claverias F."/>
            <person name="Gonzales-Siles L."/>
            <person name="Salva-Serra F."/>
            <person name="Inganaes E."/>
            <person name="Molin K."/>
            <person name="Cumsille A."/>
            <person name="Undabarrena A."/>
            <person name="Couve E."/>
            <person name="Moore E.R.B."/>
            <person name="Gomila M."/>
            <person name="Camara B."/>
        </authorList>
    </citation>
    <scope>NUCLEOTIDE SEQUENCE [LARGE SCALE GENOMIC DNA]</scope>
    <source>
        <strain evidence="7 8">CCUG 69366</strain>
    </source>
</reference>
<organism evidence="7 8">
    <name type="scientific">Corynebacterium alimapuense</name>
    <dbReference type="NCBI Taxonomy" id="1576874"/>
    <lineage>
        <taxon>Bacteria</taxon>
        <taxon>Bacillati</taxon>
        <taxon>Actinomycetota</taxon>
        <taxon>Actinomycetes</taxon>
        <taxon>Mycobacteriales</taxon>
        <taxon>Corynebacteriaceae</taxon>
        <taxon>Corynebacterium</taxon>
    </lineage>
</organism>
<gene>
    <name evidence="7" type="ORF">C5L39_10245</name>
</gene>
<keyword evidence="2 7" id="KW-0032">Aminotransferase</keyword>
<protein>
    <submittedName>
        <fullName evidence="7">Aminotransferase</fullName>
    </submittedName>
</protein>
<dbReference type="InterPro" id="IPR050106">
    <property type="entry name" value="HistidinolP_aminotransfase"/>
</dbReference>
<comment type="cofactor">
    <cofactor evidence="1 5">
        <name>pyridoxal 5'-phosphate</name>
        <dbReference type="ChEBI" id="CHEBI:597326"/>
    </cofactor>
</comment>
<proteinExistence type="inferred from homology"/>
<dbReference type="InterPro" id="IPR004839">
    <property type="entry name" value="Aminotransferase_I/II_large"/>
</dbReference>
<dbReference type="PANTHER" id="PTHR43643:SF3">
    <property type="entry name" value="HISTIDINOL-PHOSPHATE AMINOTRANSFERASE"/>
    <property type="match status" value="1"/>
</dbReference>
<dbReference type="InterPro" id="IPR015424">
    <property type="entry name" value="PyrdxlP-dep_Trfase"/>
</dbReference>
<dbReference type="GO" id="GO:0008483">
    <property type="term" value="F:transaminase activity"/>
    <property type="evidence" value="ECO:0007669"/>
    <property type="project" value="UniProtKB-KW"/>
</dbReference>